<dbReference type="GO" id="GO:0008933">
    <property type="term" value="F:peptidoglycan lytic transglycosylase activity"/>
    <property type="evidence" value="ECO:0007669"/>
    <property type="project" value="TreeGrafter"/>
</dbReference>
<sequence>MKYLSHIFSFASCIMALLLVGQTGLAQTPPPLKLTSRPLASEHFFSDSGKIEKRRFIRFLVPYSKTFFFLDGAQPRGLIYDRIMAFERALNKKLKTKHIKIHAVLIPTPRKKLLEGLMTGKGDVAAGNLTITPERLKKVDFTKPFLTGVNELLVTNQLSRQYRTVFELTGSTIYVRKSSSYYTSLRKTNLILADYRLAPIKIESIDDRLEDEDILELVNANIIEKTVVDQHKADFWAEIFPSIRVQHRIKISSGGEIAWATRKDNPFLNKEINEFVRKNREGTLAGNMLFRKYLKKTDYIANILQDDTAYKKLLPTFKKYGKEYNFDYFLLIALAYQESRLNQSARSNMGAVGIMQILPSTAQSKYVNIKDIHTIDANIHAGTKYLRFIADRYFPASENISSLDRAFFTFASYNAGPARISAIRKKAAKSGYNANIWFQNVEITAAKEIGRETVQYVSNIFKYYTAYSLLANTESNKIKESWLLGEPVSNSPTLQTPSSHKWLSTDNKREP</sequence>
<feature type="signal peptide" evidence="5">
    <location>
        <begin position="1"/>
        <end position="26"/>
    </location>
</feature>
<evidence type="ECO:0000256" key="2">
    <source>
        <dbReference type="ARBA" id="ARBA00022729"/>
    </source>
</evidence>
<dbReference type="HOGENOM" id="CLU_027494_1_0_7"/>
<dbReference type="InterPro" id="IPR023346">
    <property type="entry name" value="Lysozyme-like_dom_sf"/>
</dbReference>
<comment type="subcellular location">
    <subcellularLocation>
        <location evidence="1">Cell outer membrane</location>
        <topology evidence="1">Peripheral membrane protein</topology>
    </subcellularLocation>
</comment>
<dbReference type="STRING" id="177439.DP2924"/>
<dbReference type="Pfam" id="PF01464">
    <property type="entry name" value="SLT"/>
    <property type="match status" value="1"/>
</dbReference>
<evidence type="ECO:0000259" key="6">
    <source>
        <dbReference type="SMART" id="SM00062"/>
    </source>
</evidence>
<dbReference type="OrthoDB" id="9801695at2"/>
<feature type="chain" id="PRO_5004270519" evidence="5">
    <location>
        <begin position="27"/>
        <end position="511"/>
    </location>
</feature>
<dbReference type="EMBL" id="CR522870">
    <property type="protein sequence ID" value="CAG37653.1"/>
    <property type="molecule type" value="Genomic_DNA"/>
</dbReference>
<proteinExistence type="predicted"/>
<feature type="region of interest" description="Disordered" evidence="4">
    <location>
        <begin position="490"/>
        <end position="511"/>
    </location>
</feature>
<reference evidence="8" key="1">
    <citation type="journal article" date="2004" name="Environ. Microbiol.">
        <title>The genome of Desulfotalea psychrophila, a sulfate-reducing bacterium from permanently cold Arctic sediments.</title>
        <authorList>
            <person name="Rabus R."/>
            <person name="Ruepp A."/>
            <person name="Frickey T."/>
            <person name="Rattei T."/>
            <person name="Fartmann B."/>
            <person name="Stark M."/>
            <person name="Bauer M."/>
            <person name="Zibat A."/>
            <person name="Lombardot T."/>
            <person name="Becker I."/>
            <person name="Amann J."/>
            <person name="Gellner K."/>
            <person name="Teeling H."/>
            <person name="Leuschner W.D."/>
            <person name="Gloeckner F.-O."/>
            <person name="Lupas A.N."/>
            <person name="Amann R."/>
            <person name="Klenk H.-P."/>
        </authorList>
    </citation>
    <scope>NUCLEOTIDE SEQUENCE [LARGE SCALE GENOMIC DNA]</scope>
    <source>
        <strain evidence="8">DSM 12343 / LSv54</strain>
    </source>
</reference>
<dbReference type="GO" id="GO:0009253">
    <property type="term" value="P:peptidoglycan catabolic process"/>
    <property type="evidence" value="ECO:0007669"/>
    <property type="project" value="TreeGrafter"/>
</dbReference>
<evidence type="ECO:0000256" key="5">
    <source>
        <dbReference type="SAM" id="SignalP"/>
    </source>
</evidence>
<evidence type="ECO:0000313" key="7">
    <source>
        <dbReference type="EMBL" id="CAG37653.1"/>
    </source>
</evidence>
<dbReference type="SUPFAM" id="SSF53955">
    <property type="entry name" value="Lysozyme-like"/>
    <property type="match status" value="1"/>
</dbReference>
<keyword evidence="3" id="KW-0472">Membrane</keyword>
<evidence type="ECO:0000256" key="1">
    <source>
        <dbReference type="ARBA" id="ARBA00004339"/>
    </source>
</evidence>
<feature type="compositionally biased region" description="Polar residues" evidence="4">
    <location>
        <begin position="490"/>
        <end position="505"/>
    </location>
</feature>
<keyword evidence="8" id="KW-1185">Reference proteome</keyword>
<accession>Q6AJ27</accession>
<dbReference type="Gene3D" id="3.40.190.10">
    <property type="entry name" value="Periplasmic binding protein-like II"/>
    <property type="match status" value="2"/>
</dbReference>
<dbReference type="Pfam" id="PF00497">
    <property type="entry name" value="SBP_bac_3"/>
    <property type="match status" value="1"/>
</dbReference>
<gene>
    <name evidence="7" type="ordered locus">DP2924</name>
</gene>
<dbReference type="PANTHER" id="PTHR35936">
    <property type="entry name" value="MEMBRANE-BOUND LYTIC MUREIN TRANSGLYCOSYLASE F"/>
    <property type="match status" value="1"/>
</dbReference>
<evidence type="ECO:0000313" key="8">
    <source>
        <dbReference type="Proteomes" id="UP000000602"/>
    </source>
</evidence>
<dbReference type="SUPFAM" id="SSF53850">
    <property type="entry name" value="Periplasmic binding protein-like II"/>
    <property type="match status" value="1"/>
</dbReference>
<dbReference type="KEGG" id="dps:DP2924"/>
<dbReference type="eggNOG" id="COG4623">
    <property type="taxonomic scope" value="Bacteria"/>
</dbReference>
<organism evidence="7 8">
    <name type="scientific">Desulfotalea psychrophila (strain LSv54 / DSM 12343)</name>
    <dbReference type="NCBI Taxonomy" id="177439"/>
    <lineage>
        <taxon>Bacteria</taxon>
        <taxon>Pseudomonadati</taxon>
        <taxon>Thermodesulfobacteriota</taxon>
        <taxon>Desulfobulbia</taxon>
        <taxon>Desulfobulbales</taxon>
        <taxon>Desulfocapsaceae</taxon>
        <taxon>Desulfotalea</taxon>
    </lineage>
</organism>
<keyword evidence="2 5" id="KW-0732">Signal</keyword>
<feature type="domain" description="Solute-binding protein family 3/N-terminal" evidence="6">
    <location>
        <begin position="56"/>
        <end position="297"/>
    </location>
</feature>
<dbReference type="InterPro" id="IPR001638">
    <property type="entry name" value="Solute-binding_3/MltF_N"/>
</dbReference>
<dbReference type="CAZy" id="GH23">
    <property type="family name" value="Glycoside Hydrolase Family 23"/>
</dbReference>
<keyword evidence="3" id="KW-0998">Cell outer membrane</keyword>
<name>Q6AJ27_DESPS</name>
<dbReference type="GO" id="GO:0009279">
    <property type="term" value="C:cell outer membrane"/>
    <property type="evidence" value="ECO:0007669"/>
    <property type="project" value="UniProtKB-SubCell"/>
</dbReference>
<dbReference type="PANTHER" id="PTHR35936:SF32">
    <property type="entry name" value="MEMBRANE-BOUND LYTIC MUREIN TRANSGLYCOSYLASE F"/>
    <property type="match status" value="1"/>
</dbReference>
<dbReference type="Proteomes" id="UP000000602">
    <property type="component" value="Chromosome"/>
</dbReference>
<dbReference type="AlphaFoldDB" id="Q6AJ27"/>
<dbReference type="CDD" id="cd01009">
    <property type="entry name" value="PBP2_YfhD_N"/>
    <property type="match status" value="1"/>
</dbReference>
<evidence type="ECO:0000256" key="3">
    <source>
        <dbReference type="ARBA" id="ARBA00023237"/>
    </source>
</evidence>
<dbReference type="CDD" id="cd13403">
    <property type="entry name" value="MLTF-like"/>
    <property type="match status" value="1"/>
</dbReference>
<dbReference type="InterPro" id="IPR008258">
    <property type="entry name" value="Transglycosylase_SLT_dom_1"/>
</dbReference>
<evidence type="ECO:0000256" key="4">
    <source>
        <dbReference type="SAM" id="MobiDB-lite"/>
    </source>
</evidence>
<dbReference type="SMART" id="SM00062">
    <property type="entry name" value="PBPb"/>
    <property type="match status" value="1"/>
</dbReference>
<protein>
    <submittedName>
        <fullName evidence="7">Conserved hypothetical membrane protein</fullName>
    </submittedName>
</protein>
<dbReference type="Gene3D" id="1.10.530.10">
    <property type="match status" value="1"/>
</dbReference>